<reference evidence="2" key="1">
    <citation type="submission" date="2021-02" db="EMBL/GenBank/DDBJ databases">
        <authorList>
            <person name="Dougan E. K."/>
            <person name="Rhodes N."/>
            <person name="Thang M."/>
            <person name="Chan C."/>
        </authorList>
    </citation>
    <scope>NUCLEOTIDE SEQUENCE</scope>
</reference>
<gene>
    <name evidence="2" type="ORF">PGLA2088_LOCUS4073</name>
</gene>
<evidence type="ECO:0000313" key="3">
    <source>
        <dbReference type="Proteomes" id="UP000626109"/>
    </source>
</evidence>
<dbReference type="InterPro" id="IPR000073">
    <property type="entry name" value="AB_hydrolase_1"/>
</dbReference>
<feature type="domain" description="AB hydrolase-1" evidence="1">
    <location>
        <begin position="39"/>
        <end position="309"/>
    </location>
</feature>
<dbReference type="SUPFAM" id="SSF53474">
    <property type="entry name" value="alpha/beta-Hydrolases"/>
    <property type="match status" value="1"/>
</dbReference>
<name>A0A813I515_POLGL</name>
<comment type="caution">
    <text evidence="2">The sequence shown here is derived from an EMBL/GenBank/DDBJ whole genome shotgun (WGS) entry which is preliminary data.</text>
</comment>
<dbReference type="InterPro" id="IPR029058">
    <property type="entry name" value="AB_hydrolase_fold"/>
</dbReference>
<protein>
    <recommendedName>
        <fullName evidence="1">AB hydrolase-1 domain-containing protein</fullName>
    </recommendedName>
</protein>
<sequence length="318" mass="34299">MTRTNREVYLTFIVCLVTFIGLLQCRLFDQQKLACSASFVFVPGIVSIATSWEATMPSGVCIVPVDYHPSAAEQRGAGEPGDFTEVAAYRMLTTILKVSLAAAASGKPWAFGGHSAGGAVVYRCMDHLASLITEPLASARAISSEGIRWLPAEEGLELLELFTRLAGRPPSMPIAAFSFEGSLMPCDVEGWAQEWAEATEPPDGLKEDLDQPGSQWTWPMVKACAGSLIANCDSSPPRQLASIQRWLELPQGPRFIYMAGAKSSKRNNIIFPALKSVLQSSGAPDDRLQIKVIPNAGHGMEWDAPDGVRKIIAAAFDS</sequence>
<dbReference type="Pfam" id="PF12697">
    <property type="entry name" value="Abhydrolase_6"/>
    <property type="match status" value="1"/>
</dbReference>
<dbReference type="AlphaFoldDB" id="A0A813I515"/>
<dbReference type="EMBL" id="CAJNNW010003671">
    <property type="protein sequence ID" value="CAE8645630.1"/>
    <property type="molecule type" value="Genomic_DNA"/>
</dbReference>
<organism evidence="2 3">
    <name type="scientific">Polarella glacialis</name>
    <name type="common">Dinoflagellate</name>
    <dbReference type="NCBI Taxonomy" id="89957"/>
    <lineage>
        <taxon>Eukaryota</taxon>
        <taxon>Sar</taxon>
        <taxon>Alveolata</taxon>
        <taxon>Dinophyceae</taxon>
        <taxon>Suessiales</taxon>
        <taxon>Suessiaceae</taxon>
        <taxon>Polarella</taxon>
    </lineage>
</organism>
<evidence type="ECO:0000313" key="2">
    <source>
        <dbReference type="EMBL" id="CAE8645630.1"/>
    </source>
</evidence>
<dbReference type="Proteomes" id="UP000626109">
    <property type="component" value="Unassembled WGS sequence"/>
</dbReference>
<proteinExistence type="predicted"/>
<dbReference type="Gene3D" id="3.40.50.1820">
    <property type="entry name" value="alpha/beta hydrolase"/>
    <property type="match status" value="1"/>
</dbReference>
<evidence type="ECO:0000259" key="1">
    <source>
        <dbReference type="Pfam" id="PF12697"/>
    </source>
</evidence>
<accession>A0A813I515</accession>